<dbReference type="AlphaFoldDB" id="A0A017SAS4"/>
<comment type="subcellular location">
    <subcellularLocation>
        <location evidence="1">Nucleus</location>
    </subcellularLocation>
</comment>
<keyword evidence="2" id="KW-0805">Transcription regulation</keyword>
<gene>
    <name evidence="8" type="ORF">EURHEDRAFT_414158</name>
</gene>
<dbReference type="InterPro" id="IPR021858">
    <property type="entry name" value="Fun_TF"/>
</dbReference>
<evidence type="ECO:0000313" key="9">
    <source>
        <dbReference type="Proteomes" id="UP000019804"/>
    </source>
</evidence>
<dbReference type="PROSITE" id="PS00463">
    <property type="entry name" value="ZN2_CY6_FUNGAL_1"/>
    <property type="match status" value="1"/>
</dbReference>
<dbReference type="InterPro" id="IPR036864">
    <property type="entry name" value="Zn2-C6_fun-type_DNA-bd_sf"/>
</dbReference>
<keyword evidence="5" id="KW-0539">Nucleus</keyword>
<organism evidence="8 9">
    <name type="scientific">Aspergillus ruber (strain CBS 135680)</name>
    <dbReference type="NCBI Taxonomy" id="1388766"/>
    <lineage>
        <taxon>Eukaryota</taxon>
        <taxon>Fungi</taxon>
        <taxon>Dikarya</taxon>
        <taxon>Ascomycota</taxon>
        <taxon>Pezizomycotina</taxon>
        <taxon>Eurotiomycetes</taxon>
        <taxon>Eurotiomycetidae</taxon>
        <taxon>Eurotiales</taxon>
        <taxon>Aspergillaceae</taxon>
        <taxon>Aspergillus</taxon>
        <taxon>Aspergillus subgen. Aspergillus</taxon>
    </lineage>
</organism>
<dbReference type="Gene3D" id="4.10.240.10">
    <property type="entry name" value="Zn(2)-C6 fungal-type DNA-binding domain"/>
    <property type="match status" value="1"/>
</dbReference>
<dbReference type="EMBL" id="KK088430">
    <property type="protein sequence ID" value="EYE93734.1"/>
    <property type="molecule type" value="Genomic_DNA"/>
</dbReference>
<dbReference type="OrthoDB" id="5229455at2759"/>
<keyword evidence="4" id="KW-0804">Transcription</keyword>
<reference evidence="9" key="1">
    <citation type="journal article" date="2014" name="Nat. Commun.">
        <title>Genomic adaptations of the halophilic Dead Sea filamentous fungus Eurotium rubrum.</title>
        <authorList>
            <person name="Kis-Papo T."/>
            <person name="Weig A.R."/>
            <person name="Riley R."/>
            <person name="Persoh D."/>
            <person name="Salamov A."/>
            <person name="Sun H."/>
            <person name="Lipzen A."/>
            <person name="Wasser S.P."/>
            <person name="Rambold G."/>
            <person name="Grigoriev I.V."/>
            <person name="Nevo E."/>
        </authorList>
    </citation>
    <scope>NUCLEOTIDE SEQUENCE [LARGE SCALE GENOMIC DNA]</scope>
    <source>
        <strain evidence="9">CBS 135680</strain>
    </source>
</reference>
<dbReference type="PANTHER" id="PTHR37534:SF43">
    <property type="entry name" value="FINGER DOMAIN PROTEIN, PUTATIVE (AFU_ORTHOLOGUE AFUA_1G01850)-RELATED"/>
    <property type="match status" value="1"/>
</dbReference>
<dbReference type="CDD" id="cd00067">
    <property type="entry name" value="GAL4"/>
    <property type="match status" value="1"/>
</dbReference>
<dbReference type="GO" id="GO:0008270">
    <property type="term" value="F:zinc ion binding"/>
    <property type="evidence" value="ECO:0007669"/>
    <property type="project" value="InterPro"/>
</dbReference>
<evidence type="ECO:0000256" key="2">
    <source>
        <dbReference type="ARBA" id="ARBA00023015"/>
    </source>
</evidence>
<evidence type="ECO:0000256" key="5">
    <source>
        <dbReference type="ARBA" id="ARBA00023242"/>
    </source>
</evidence>
<evidence type="ECO:0000256" key="6">
    <source>
        <dbReference type="SAM" id="MobiDB-lite"/>
    </source>
</evidence>
<evidence type="ECO:0000313" key="8">
    <source>
        <dbReference type="EMBL" id="EYE93734.1"/>
    </source>
</evidence>
<sequence>MPRPRRPGAPEPKRRSRNGCWPCKSRKVKCDEEKPSCLNCQRQNDQCDYSIKLNWEGRTRRKFSVELPSPVCDSSTHIFSSVSPPAFHQSLPSVSEAENILWEERLAHTNPRSHNRAHSGSKEPISNIPQLEHAAFADVDSPVEINDLLQVQDVTISWAKNSPHSSIVSTLNNTPSLVNPIEDSSYPSPAETDAAFDETFFNRRAQNPSFSHAQKPGPASNSQSPSGDIYYPGIPIDFLLDKPEDHKEDCSFDLATPEKRWHAYLRTVTDNYGLDYGRPDLDLNKNDDHAAIDVNRALQLINPQWHSQGGVEPEISLNQELKSKNCTYYDSPVPVDIPRYLSPLPMNLLKNPINLMYFHHFLNHTAKMLVPHDCGDNPFVLVLPSMAVADSNLLNLTLAYSASHRARYLGHAEPANRIADWVSDVFPALRYALDNPHTSITESHLATAVMLLSLKIISPSTFEVPIPWQSHLSLARGLFQAHAEHMVYPGNRIGAFLARWLGYIDIMGTLSCRDGGSPLDMYYSVMNACSTEGGHDEFSVDCFTGFSPRTGACLIRLGKLVHRCDSECFDDMGMFRLDWTASVDMILEAKSLVMEFEALRTQVHVNGRHYRGSPTDLLAMDRAFCCSALLHLHRRILSSSPFSPAVHEAQSGLLNALARIEPGGSTEVGALFPLFTAGCEVRDAKERMEILERFVILETTGMKQIQNARRLMQRCWDEDLPWIALAKGEFLG</sequence>
<dbReference type="Pfam" id="PF11951">
    <property type="entry name" value="Fungal_trans_2"/>
    <property type="match status" value="1"/>
</dbReference>
<proteinExistence type="predicted"/>
<dbReference type="PANTHER" id="PTHR37534">
    <property type="entry name" value="TRANSCRIPTIONAL ACTIVATOR PROTEIN UGA3"/>
    <property type="match status" value="1"/>
</dbReference>
<dbReference type="STRING" id="1388766.A0A017SAS4"/>
<evidence type="ECO:0000256" key="4">
    <source>
        <dbReference type="ARBA" id="ARBA00023163"/>
    </source>
</evidence>
<evidence type="ECO:0000256" key="1">
    <source>
        <dbReference type="ARBA" id="ARBA00004123"/>
    </source>
</evidence>
<dbReference type="InterPro" id="IPR001138">
    <property type="entry name" value="Zn2Cys6_DnaBD"/>
</dbReference>
<dbReference type="GeneID" id="63697470"/>
<accession>A0A017SAS4</accession>
<dbReference type="GO" id="GO:0000981">
    <property type="term" value="F:DNA-binding transcription factor activity, RNA polymerase II-specific"/>
    <property type="evidence" value="ECO:0007669"/>
    <property type="project" value="InterPro"/>
</dbReference>
<feature type="domain" description="Zn(2)-C6 fungal-type" evidence="7">
    <location>
        <begin position="19"/>
        <end position="49"/>
    </location>
</feature>
<dbReference type="HOGENOM" id="CLU_008109_0_0_1"/>
<evidence type="ECO:0000256" key="3">
    <source>
        <dbReference type="ARBA" id="ARBA00023125"/>
    </source>
</evidence>
<name>A0A017SAS4_ASPRC</name>
<dbReference type="GO" id="GO:0045944">
    <property type="term" value="P:positive regulation of transcription by RNA polymerase II"/>
    <property type="evidence" value="ECO:0007669"/>
    <property type="project" value="TreeGrafter"/>
</dbReference>
<evidence type="ECO:0000259" key="7">
    <source>
        <dbReference type="PROSITE" id="PS50048"/>
    </source>
</evidence>
<dbReference type="GO" id="GO:0000976">
    <property type="term" value="F:transcription cis-regulatory region binding"/>
    <property type="evidence" value="ECO:0007669"/>
    <property type="project" value="TreeGrafter"/>
</dbReference>
<dbReference type="PROSITE" id="PS50048">
    <property type="entry name" value="ZN2_CY6_FUNGAL_2"/>
    <property type="match status" value="1"/>
</dbReference>
<dbReference type="RefSeq" id="XP_040637422.1">
    <property type="nucleotide sequence ID" value="XM_040782346.1"/>
</dbReference>
<dbReference type="Proteomes" id="UP000019804">
    <property type="component" value="Unassembled WGS sequence"/>
</dbReference>
<keyword evidence="3" id="KW-0238">DNA-binding</keyword>
<protein>
    <recommendedName>
        <fullName evidence="7">Zn(2)-C6 fungal-type domain-containing protein</fullName>
    </recommendedName>
</protein>
<dbReference type="Pfam" id="PF00172">
    <property type="entry name" value="Zn_clus"/>
    <property type="match status" value="1"/>
</dbReference>
<dbReference type="SMART" id="SM00066">
    <property type="entry name" value="GAL4"/>
    <property type="match status" value="1"/>
</dbReference>
<keyword evidence="9" id="KW-1185">Reference proteome</keyword>
<dbReference type="GO" id="GO:0005634">
    <property type="term" value="C:nucleus"/>
    <property type="evidence" value="ECO:0007669"/>
    <property type="project" value="UniProtKB-SubCell"/>
</dbReference>
<feature type="region of interest" description="Disordered" evidence="6">
    <location>
        <begin position="208"/>
        <end position="227"/>
    </location>
</feature>
<dbReference type="SUPFAM" id="SSF57701">
    <property type="entry name" value="Zn2/Cys6 DNA-binding domain"/>
    <property type="match status" value="1"/>
</dbReference>